<dbReference type="GO" id="GO:0003777">
    <property type="term" value="F:microtubule motor activity"/>
    <property type="evidence" value="ECO:0007669"/>
    <property type="project" value="InterPro"/>
</dbReference>
<dbReference type="Proteomes" id="UP000238350">
    <property type="component" value="Unassembled WGS sequence"/>
</dbReference>
<keyword evidence="2" id="KW-0175">Coiled coil</keyword>
<dbReference type="GO" id="GO:0015630">
    <property type="term" value="C:microtubule cytoskeleton"/>
    <property type="evidence" value="ECO:0007669"/>
    <property type="project" value="TreeGrafter"/>
</dbReference>
<dbReference type="AlphaFoldDB" id="A0A2T0FJ96"/>
<evidence type="ECO:0000313" key="5">
    <source>
        <dbReference type="Proteomes" id="UP000238350"/>
    </source>
</evidence>
<dbReference type="InterPro" id="IPR027640">
    <property type="entry name" value="Kinesin-like_fam"/>
</dbReference>
<dbReference type="PROSITE" id="PS50067">
    <property type="entry name" value="KINESIN_MOTOR_2"/>
    <property type="match status" value="1"/>
</dbReference>
<sequence>MRNTVYEPPHILSTKPKLMIKELHRYLDEHERSNDEDQTTCAQLLRFLELRNDWTFARIVLNRVNSLQKEISEAGATESRLNFLKEEASQLRFKMNCFENEKLEQKKKLQNELLDLTSLSSEKKQSFNDRRTYLEQCEMENREKSKQIETLQDAIDISRSCVSQHEHQLSSLEQLLSSQANLLETTSQEIKALNAKLIGEGDQECSPLEYRPRVISAREREATFATLIKQQRERNRQLRYEIMTRRKSIRVFCRIRCSFEPDEHNAVTLVQGSDTEVRVSKPLKTYKGIETKDEHFTLDKVFGPQHTNGEIFYEIEPLIEGALKGHNVCIFAYGQTSAGKSHTMISDDGITKRAVQFIFEELDSMDDTEFSITGNCVEVYLDHVNDLFSGLGTSSNSRLGATLEFRNSNDVFHALSYAQTRRKTISTKANASSSRSHFIFSIGVSTLNKKTGVNTSCVLRFIDLAGSERVFSDDPSRLQETKAINSSLSTLGTVIQALHSPGSHIPFRASKLTELLAPCLTDSSKVLMLVNVAPEKSHVNETLSSLRFAARANSTVLN</sequence>
<dbReference type="Pfam" id="PF00225">
    <property type="entry name" value="Kinesin"/>
    <property type="match status" value="1"/>
</dbReference>
<dbReference type="Gene3D" id="3.40.850.10">
    <property type="entry name" value="Kinesin motor domain"/>
    <property type="match status" value="1"/>
</dbReference>
<evidence type="ECO:0000259" key="3">
    <source>
        <dbReference type="PROSITE" id="PS50067"/>
    </source>
</evidence>
<keyword evidence="1" id="KW-0505">Motor protein</keyword>
<name>A0A2T0FJ96_9ASCO</name>
<comment type="similarity">
    <text evidence="1">Belongs to the TRAFAC class myosin-kinesin ATPase superfamily. Kinesin family.</text>
</comment>
<gene>
    <name evidence="4" type="ORF">B9G98_02666</name>
</gene>
<keyword evidence="1" id="KW-0547">Nucleotide-binding</keyword>
<accession>A0A2T0FJ96</accession>
<dbReference type="PRINTS" id="PR00380">
    <property type="entry name" value="KINESINHEAVY"/>
</dbReference>
<reference evidence="4 5" key="1">
    <citation type="submission" date="2017-04" db="EMBL/GenBank/DDBJ databases">
        <title>Genome sequencing of [Candida] sorbophila.</title>
        <authorList>
            <person name="Ahn J.O."/>
        </authorList>
    </citation>
    <scope>NUCLEOTIDE SEQUENCE [LARGE SCALE GENOMIC DNA]</scope>
    <source>
        <strain evidence="4 5">DS02</strain>
    </source>
</reference>
<dbReference type="InterPro" id="IPR036961">
    <property type="entry name" value="Kinesin_motor_dom_sf"/>
</dbReference>
<dbReference type="EMBL" id="NDIQ01000021">
    <property type="protein sequence ID" value="PRT55046.1"/>
    <property type="molecule type" value="Genomic_DNA"/>
</dbReference>
<feature type="binding site" evidence="1">
    <location>
        <begin position="334"/>
        <end position="341"/>
    </location>
    <ligand>
        <name>ATP</name>
        <dbReference type="ChEBI" id="CHEBI:30616"/>
    </ligand>
</feature>
<evidence type="ECO:0000256" key="1">
    <source>
        <dbReference type="PROSITE-ProRule" id="PRU00283"/>
    </source>
</evidence>
<keyword evidence="5" id="KW-1185">Reference proteome</keyword>
<keyword evidence="1" id="KW-0067">ATP-binding</keyword>
<comment type="caution">
    <text evidence="4">The sequence shown here is derived from an EMBL/GenBank/DDBJ whole genome shotgun (WGS) entry which is preliminary data.</text>
</comment>
<dbReference type="SUPFAM" id="SSF52540">
    <property type="entry name" value="P-loop containing nucleoside triphosphate hydrolases"/>
    <property type="match status" value="1"/>
</dbReference>
<dbReference type="InterPro" id="IPR001752">
    <property type="entry name" value="Kinesin_motor_dom"/>
</dbReference>
<dbReference type="GO" id="GO:0008017">
    <property type="term" value="F:microtubule binding"/>
    <property type="evidence" value="ECO:0007669"/>
    <property type="project" value="InterPro"/>
</dbReference>
<dbReference type="PANTHER" id="PTHR47972:SF28">
    <property type="entry name" value="KINESIN-LIKE PROTEIN KLP-3"/>
    <property type="match status" value="1"/>
</dbReference>
<dbReference type="STRING" id="45607.A0A2T0FJ96"/>
<dbReference type="GeneID" id="36516414"/>
<dbReference type="GO" id="GO:0007018">
    <property type="term" value="P:microtubule-based movement"/>
    <property type="evidence" value="ECO:0007669"/>
    <property type="project" value="InterPro"/>
</dbReference>
<dbReference type="OrthoDB" id="3176171at2759"/>
<proteinExistence type="inferred from homology"/>
<dbReference type="RefSeq" id="XP_024664991.1">
    <property type="nucleotide sequence ID" value="XM_024809223.1"/>
</dbReference>
<protein>
    <submittedName>
        <fullName evidence="4">Kinesin-3</fullName>
    </submittedName>
</protein>
<dbReference type="PANTHER" id="PTHR47972">
    <property type="entry name" value="KINESIN-LIKE PROTEIN KLP-3"/>
    <property type="match status" value="1"/>
</dbReference>
<dbReference type="SMART" id="SM00129">
    <property type="entry name" value="KISc"/>
    <property type="match status" value="1"/>
</dbReference>
<dbReference type="GO" id="GO:0005524">
    <property type="term" value="F:ATP binding"/>
    <property type="evidence" value="ECO:0007669"/>
    <property type="project" value="UniProtKB-UniRule"/>
</dbReference>
<dbReference type="InterPro" id="IPR027417">
    <property type="entry name" value="P-loop_NTPase"/>
</dbReference>
<evidence type="ECO:0000313" key="4">
    <source>
        <dbReference type="EMBL" id="PRT55046.1"/>
    </source>
</evidence>
<evidence type="ECO:0000256" key="2">
    <source>
        <dbReference type="SAM" id="Coils"/>
    </source>
</evidence>
<feature type="domain" description="Kinesin motor" evidence="3">
    <location>
        <begin position="248"/>
        <end position="555"/>
    </location>
</feature>
<organism evidence="4 5">
    <name type="scientific">Wickerhamiella sorbophila</name>
    <dbReference type="NCBI Taxonomy" id="45607"/>
    <lineage>
        <taxon>Eukaryota</taxon>
        <taxon>Fungi</taxon>
        <taxon>Dikarya</taxon>
        <taxon>Ascomycota</taxon>
        <taxon>Saccharomycotina</taxon>
        <taxon>Dipodascomycetes</taxon>
        <taxon>Dipodascales</taxon>
        <taxon>Trichomonascaceae</taxon>
        <taxon>Wickerhamiella</taxon>
    </lineage>
</organism>
<feature type="coiled-coil region" evidence="2">
    <location>
        <begin position="67"/>
        <end position="196"/>
    </location>
</feature>